<organism evidence="1 2">
    <name type="scientific">Escherichia phage vB_EcoM_PHB05</name>
    <dbReference type="NCBI Taxonomy" id="2041347"/>
    <lineage>
        <taxon>Viruses</taxon>
        <taxon>Duplodnaviria</taxon>
        <taxon>Heunggongvirae</taxon>
        <taxon>Uroviricota</taxon>
        <taxon>Caudoviricetes</taxon>
        <taxon>Stephanstirmvirinae</taxon>
        <taxon>Justusliebigvirus</taxon>
        <taxon>Justusliebigvirus PHB05</taxon>
    </lineage>
</organism>
<accession>A0A291LA30</accession>
<dbReference type="EMBL" id="MF805809">
    <property type="protein sequence ID" value="ATI15770.1"/>
    <property type="molecule type" value="Genomic_DNA"/>
</dbReference>
<protein>
    <submittedName>
        <fullName evidence="1">Uncharacterized protein</fullName>
    </submittedName>
</protein>
<dbReference type="Proteomes" id="UP000230824">
    <property type="component" value="Segment"/>
</dbReference>
<evidence type="ECO:0000313" key="1">
    <source>
        <dbReference type="EMBL" id="ATI15770.1"/>
    </source>
</evidence>
<dbReference type="RefSeq" id="YP_009984396.1">
    <property type="nucleotide sequence ID" value="NC_052652.1"/>
</dbReference>
<evidence type="ECO:0000313" key="2">
    <source>
        <dbReference type="Proteomes" id="UP000230824"/>
    </source>
</evidence>
<name>A0A291LA30_9CAUD</name>
<keyword evidence="2" id="KW-1185">Reference proteome</keyword>
<sequence>MSENLPNVFFCFVDCVTQEIIVDEEGMFTYFASEEEAKLSAMKCISQLSVPAVNRFGIAQVYKTVTEFTPDRKLTFLNVHFVCKFSELRH</sequence>
<dbReference type="GeneID" id="62611740"/>
<proteinExistence type="predicted"/>
<dbReference type="KEGG" id="vg:62611740"/>
<reference evidence="1 2" key="1">
    <citation type="submission" date="2017-09" db="EMBL/GenBank/DDBJ databases">
        <title>Phage vB_EcoM_PHB05 against multidrug-resistant shiga toxin-producing Escherichia.</title>
        <authorList>
            <person name="Chen Y."/>
            <person name="Song J."/>
            <person name="Wu B."/>
        </authorList>
    </citation>
    <scope>NUCLEOTIDE SEQUENCE [LARGE SCALE GENOMIC DNA]</scope>
    <source>
        <strain evidence="1">Wastewater</strain>
    </source>
</reference>